<keyword evidence="8 9" id="KW-0807">Transducer</keyword>
<feature type="transmembrane region" description="Helical" evidence="11">
    <location>
        <begin position="33"/>
        <end position="54"/>
    </location>
</feature>
<reference evidence="14" key="1">
    <citation type="submission" date="2025-08" db="UniProtKB">
        <authorList>
            <consortium name="RefSeq"/>
        </authorList>
    </citation>
    <scope>IDENTIFICATION</scope>
    <source>
        <tissue evidence="14">Tentacle</tissue>
    </source>
</reference>
<dbReference type="SUPFAM" id="SSF81321">
    <property type="entry name" value="Family A G protein-coupled receptor-like"/>
    <property type="match status" value="1"/>
</dbReference>
<feature type="domain" description="G-protein coupled receptors family 1 profile" evidence="12">
    <location>
        <begin position="46"/>
        <end position="298"/>
    </location>
</feature>
<keyword evidence="6 11" id="KW-0472">Membrane</keyword>
<evidence type="ECO:0000256" key="6">
    <source>
        <dbReference type="ARBA" id="ARBA00023136"/>
    </source>
</evidence>
<dbReference type="FunCoup" id="A0A6P8HBY1">
    <property type="interactions" value="335"/>
</dbReference>
<dbReference type="GO" id="GO:0004983">
    <property type="term" value="F:neuropeptide Y receptor activity"/>
    <property type="evidence" value="ECO:0007669"/>
    <property type="project" value="InterPro"/>
</dbReference>
<evidence type="ECO:0000256" key="2">
    <source>
        <dbReference type="ARBA" id="ARBA00010663"/>
    </source>
</evidence>
<keyword evidence="13" id="KW-1185">Reference proteome</keyword>
<protein>
    <submittedName>
        <fullName evidence="14">Neuropeptide FF receptor 2-like</fullName>
    </submittedName>
</protein>
<evidence type="ECO:0000256" key="4">
    <source>
        <dbReference type="ARBA" id="ARBA00022989"/>
    </source>
</evidence>
<dbReference type="AlphaFoldDB" id="A0A6P8HBY1"/>
<organism evidence="13 14">
    <name type="scientific">Actinia tenebrosa</name>
    <name type="common">Australian red waratah sea anemone</name>
    <dbReference type="NCBI Taxonomy" id="6105"/>
    <lineage>
        <taxon>Eukaryota</taxon>
        <taxon>Metazoa</taxon>
        <taxon>Cnidaria</taxon>
        <taxon>Anthozoa</taxon>
        <taxon>Hexacorallia</taxon>
        <taxon>Actiniaria</taxon>
        <taxon>Actiniidae</taxon>
        <taxon>Actinia</taxon>
    </lineage>
</organism>
<feature type="transmembrane region" description="Helical" evidence="11">
    <location>
        <begin position="102"/>
        <end position="123"/>
    </location>
</feature>
<evidence type="ECO:0000313" key="14">
    <source>
        <dbReference type="RefSeq" id="XP_031553146.1"/>
    </source>
</evidence>
<feature type="transmembrane region" description="Helical" evidence="11">
    <location>
        <begin position="183"/>
        <end position="212"/>
    </location>
</feature>
<gene>
    <name evidence="14" type="primary">LOC116290278</name>
</gene>
<evidence type="ECO:0000256" key="9">
    <source>
        <dbReference type="RuleBase" id="RU000688"/>
    </source>
</evidence>
<keyword evidence="4 11" id="KW-1133">Transmembrane helix</keyword>
<evidence type="ECO:0000313" key="13">
    <source>
        <dbReference type="Proteomes" id="UP000515163"/>
    </source>
</evidence>
<comment type="subcellular location">
    <subcellularLocation>
        <location evidence="1">Membrane</location>
        <topology evidence="1">Multi-pass membrane protein</topology>
    </subcellularLocation>
</comment>
<comment type="similarity">
    <text evidence="2 9">Belongs to the G-protein coupled receptor 1 family.</text>
</comment>
<dbReference type="OrthoDB" id="10036964at2759"/>
<evidence type="ECO:0000259" key="12">
    <source>
        <dbReference type="PROSITE" id="PS50262"/>
    </source>
</evidence>
<dbReference type="RefSeq" id="XP_031553146.1">
    <property type="nucleotide sequence ID" value="XM_031697286.1"/>
</dbReference>
<dbReference type="PANTHER" id="PTHR45695:SF9">
    <property type="entry name" value="LEUCOKININ RECEPTOR"/>
    <property type="match status" value="1"/>
</dbReference>
<dbReference type="GO" id="GO:0005886">
    <property type="term" value="C:plasma membrane"/>
    <property type="evidence" value="ECO:0007669"/>
    <property type="project" value="TreeGrafter"/>
</dbReference>
<evidence type="ECO:0000256" key="1">
    <source>
        <dbReference type="ARBA" id="ARBA00004141"/>
    </source>
</evidence>
<dbReference type="PROSITE" id="PS50262">
    <property type="entry name" value="G_PROTEIN_RECEP_F1_2"/>
    <property type="match status" value="1"/>
</dbReference>
<dbReference type="InterPro" id="IPR000611">
    <property type="entry name" value="NPY_rcpt"/>
</dbReference>
<dbReference type="PANTHER" id="PTHR45695">
    <property type="entry name" value="LEUCOKININ RECEPTOR-RELATED"/>
    <property type="match status" value="1"/>
</dbReference>
<evidence type="ECO:0000256" key="5">
    <source>
        <dbReference type="ARBA" id="ARBA00023040"/>
    </source>
</evidence>
<dbReference type="InterPro" id="IPR000276">
    <property type="entry name" value="GPCR_Rhodpsn"/>
</dbReference>
<dbReference type="PRINTS" id="PR00237">
    <property type="entry name" value="GPCRRHODOPSN"/>
</dbReference>
<feature type="region of interest" description="Disordered" evidence="10">
    <location>
        <begin position="1"/>
        <end position="23"/>
    </location>
</feature>
<evidence type="ECO:0000256" key="11">
    <source>
        <dbReference type="SAM" id="Phobius"/>
    </source>
</evidence>
<evidence type="ECO:0000256" key="8">
    <source>
        <dbReference type="ARBA" id="ARBA00023224"/>
    </source>
</evidence>
<dbReference type="Gene3D" id="1.20.1070.10">
    <property type="entry name" value="Rhodopsin 7-helix transmembrane proteins"/>
    <property type="match status" value="1"/>
</dbReference>
<keyword evidence="7 9" id="KW-0675">Receptor</keyword>
<feature type="transmembrane region" description="Helical" evidence="11">
    <location>
        <begin position="144"/>
        <end position="163"/>
    </location>
</feature>
<evidence type="ECO:0000256" key="3">
    <source>
        <dbReference type="ARBA" id="ARBA00022692"/>
    </source>
</evidence>
<accession>A0A6P8HBY1</accession>
<dbReference type="KEGG" id="aten:116290278"/>
<dbReference type="PROSITE" id="PS00237">
    <property type="entry name" value="G_PROTEIN_RECEP_F1_1"/>
    <property type="match status" value="1"/>
</dbReference>
<dbReference type="InterPro" id="IPR017452">
    <property type="entry name" value="GPCR_Rhodpsn_7TM"/>
</dbReference>
<dbReference type="PRINTS" id="PR01012">
    <property type="entry name" value="NRPEPTIDEYR"/>
</dbReference>
<keyword evidence="5 9" id="KW-0297">G-protein coupled receptor</keyword>
<dbReference type="Proteomes" id="UP000515163">
    <property type="component" value="Unplaced"/>
</dbReference>
<evidence type="ECO:0000256" key="10">
    <source>
        <dbReference type="SAM" id="MobiDB-lite"/>
    </source>
</evidence>
<name>A0A6P8HBY1_ACTTE</name>
<keyword evidence="3 9" id="KW-0812">Transmembrane</keyword>
<feature type="transmembrane region" description="Helical" evidence="11">
    <location>
        <begin position="66"/>
        <end position="90"/>
    </location>
</feature>
<sequence>MKMNVIVNNTNGTSNSSSTTEPTENVTERTVRLTFYVATFVLGMIGNILVMVILGKKSKRSIHEMFIFNLAVSDLTFIAFCLPVNGYELFEIIPKIEFYCRFIFLMQTITYFISIYTITSMAIHRCYVIVNPYKPKMSTKSASVWIAFIWLISLIIVIPIAVVNQSVNDECQENWLDPYHAKVYTAALFVLQFLLPLCIIAIAYIWIGIYLVMNKGPQTSIGGRRRTASHQKKRRENKQIITTLAAIVILFTICLLPGQIAWMVRDFGSPKQQNDIEVVFKFSDILDFIHACVNPIIYGLLTDKFRKDYKDVLAKIFTCGKTTVVPGTNDTTFQMEASNNSGQQAANPELPSDVYSVDIKGSLEHTNGQQTCSDDIKGSLEQTNGQQTCTNNHEDFRL</sequence>
<proteinExistence type="inferred from homology"/>
<dbReference type="InParanoid" id="A0A6P8HBY1"/>
<dbReference type="GeneID" id="116290278"/>
<dbReference type="Pfam" id="PF00001">
    <property type="entry name" value="7tm_1"/>
    <property type="match status" value="1"/>
</dbReference>
<evidence type="ECO:0000256" key="7">
    <source>
        <dbReference type="ARBA" id="ARBA00023170"/>
    </source>
</evidence>
<feature type="transmembrane region" description="Helical" evidence="11">
    <location>
        <begin position="240"/>
        <end position="262"/>
    </location>
</feature>